<comment type="caution">
    <text evidence="1">The sequence shown here is derived from an EMBL/GenBank/DDBJ whole genome shotgun (WGS) entry which is preliminary data.</text>
</comment>
<organism evidence="1 2">
    <name type="scientific">Spirosoma utsteinense</name>
    <dbReference type="NCBI Taxonomy" id="2585773"/>
    <lineage>
        <taxon>Bacteria</taxon>
        <taxon>Pseudomonadati</taxon>
        <taxon>Bacteroidota</taxon>
        <taxon>Cytophagia</taxon>
        <taxon>Cytophagales</taxon>
        <taxon>Cytophagaceae</taxon>
        <taxon>Spirosoma</taxon>
    </lineage>
</organism>
<gene>
    <name evidence="1" type="ORF">FH603_5816</name>
</gene>
<sequence>MIIQEGRLWGPFRGYSDQRVRFTFTRGGTWRQNERKYLYHFLYNPRAQVIKEEGRYYLEIRGLNERVEIVRDHSKAH</sequence>
<evidence type="ECO:0000313" key="1">
    <source>
        <dbReference type="EMBL" id="MBC3795281.1"/>
    </source>
</evidence>
<proteinExistence type="predicted"/>
<protein>
    <submittedName>
        <fullName evidence="1">Uncharacterized protein</fullName>
    </submittedName>
</protein>
<accession>A0ABR6WGJ4</accession>
<dbReference type="EMBL" id="VFIA01000107">
    <property type="protein sequence ID" value="MBC3795281.1"/>
    <property type="molecule type" value="Genomic_DNA"/>
</dbReference>
<evidence type="ECO:0000313" key="2">
    <source>
        <dbReference type="Proteomes" id="UP000700732"/>
    </source>
</evidence>
<reference evidence="1 2" key="1">
    <citation type="submission" date="2019-06" db="EMBL/GenBank/DDBJ databases">
        <title>Spirosoma utsteinense sp. nov. isolated from Antarctic ice-free soils.</title>
        <authorList>
            <person name="Tahon G."/>
        </authorList>
    </citation>
    <scope>NUCLEOTIDE SEQUENCE [LARGE SCALE GENOMIC DNA]</scope>
    <source>
        <strain evidence="1 2">LMG 31447</strain>
    </source>
</reference>
<keyword evidence="2" id="KW-1185">Reference proteome</keyword>
<name>A0ABR6WGJ4_9BACT</name>
<dbReference type="Proteomes" id="UP000700732">
    <property type="component" value="Unassembled WGS sequence"/>
</dbReference>